<keyword evidence="1" id="KW-0245">EGF-like domain</keyword>
<proteinExistence type="predicted"/>
<gene>
    <name evidence="3" type="ORF">SPHA_43888</name>
</gene>
<dbReference type="PROSITE" id="PS50041">
    <property type="entry name" value="C_TYPE_LECTIN_2"/>
    <property type="match status" value="1"/>
</dbReference>
<dbReference type="InterPro" id="IPR016186">
    <property type="entry name" value="C-type_lectin-like/link_sf"/>
</dbReference>
<dbReference type="SUPFAM" id="SSF56436">
    <property type="entry name" value="C-type lectin-like"/>
    <property type="match status" value="1"/>
</dbReference>
<dbReference type="SMART" id="SM00034">
    <property type="entry name" value="CLECT"/>
    <property type="match status" value="1"/>
</dbReference>
<dbReference type="AlphaFoldDB" id="A0A812CYN2"/>
<dbReference type="CDD" id="cd00037">
    <property type="entry name" value="CLECT"/>
    <property type="match status" value="1"/>
</dbReference>
<dbReference type="PANTHER" id="PTHR24043:SF8">
    <property type="entry name" value="EGF-LIKE DOMAIN-CONTAINING PROTEIN"/>
    <property type="match status" value="1"/>
</dbReference>
<evidence type="ECO:0000313" key="4">
    <source>
        <dbReference type="Proteomes" id="UP000597762"/>
    </source>
</evidence>
<evidence type="ECO:0000256" key="1">
    <source>
        <dbReference type="ARBA" id="ARBA00022536"/>
    </source>
</evidence>
<accession>A0A812CYN2</accession>
<dbReference type="EMBL" id="CAHIKZ030002224">
    <property type="protein sequence ID" value="CAE1283150.1"/>
    <property type="molecule type" value="Genomic_DNA"/>
</dbReference>
<feature type="domain" description="C-type lectin" evidence="2">
    <location>
        <begin position="246"/>
        <end position="360"/>
    </location>
</feature>
<keyword evidence="4" id="KW-1185">Reference proteome</keyword>
<organism evidence="3 4">
    <name type="scientific">Acanthosepion pharaonis</name>
    <name type="common">Pharaoh cuttlefish</name>
    <name type="synonym">Sepia pharaonis</name>
    <dbReference type="NCBI Taxonomy" id="158019"/>
    <lineage>
        <taxon>Eukaryota</taxon>
        <taxon>Metazoa</taxon>
        <taxon>Spiralia</taxon>
        <taxon>Lophotrochozoa</taxon>
        <taxon>Mollusca</taxon>
        <taxon>Cephalopoda</taxon>
        <taxon>Coleoidea</taxon>
        <taxon>Decapodiformes</taxon>
        <taxon>Sepiida</taxon>
        <taxon>Sepiina</taxon>
        <taxon>Sepiidae</taxon>
        <taxon>Acanthosepion</taxon>
    </lineage>
</organism>
<dbReference type="InterPro" id="IPR042635">
    <property type="entry name" value="MEGF10/SREC1/2-like"/>
</dbReference>
<comment type="caution">
    <text evidence="3">The sequence shown here is derived from an EMBL/GenBank/DDBJ whole genome shotgun (WGS) entry which is preliminary data.</text>
</comment>
<dbReference type="InterPro" id="IPR016187">
    <property type="entry name" value="CTDL_fold"/>
</dbReference>
<dbReference type="Gene3D" id="2.170.300.10">
    <property type="entry name" value="Tie2 ligand-binding domain superfamily"/>
    <property type="match status" value="1"/>
</dbReference>
<dbReference type="InterPro" id="IPR001304">
    <property type="entry name" value="C-type_lectin-like"/>
</dbReference>
<evidence type="ECO:0000313" key="3">
    <source>
        <dbReference type="EMBL" id="CAE1283150.1"/>
    </source>
</evidence>
<dbReference type="Gene3D" id="3.10.100.10">
    <property type="entry name" value="Mannose-Binding Protein A, subunit A"/>
    <property type="match status" value="1"/>
</dbReference>
<protein>
    <recommendedName>
        <fullName evidence="2">C-type lectin domain-containing protein</fullName>
    </recommendedName>
</protein>
<dbReference type="Proteomes" id="UP000597762">
    <property type="component" value="Unassembled WGS sequence"/>
</dbReference>
<dbReference type="PANTHER" id="PTHR24043">
    <property type="entry name" value="SCAVENGER RECEPTOR CLASS F"/>
    <property type="match status" value="1"/>
</dbReference>
<dbReference type="OrthoDB" id="6095002at2759"/>
<dbReference type="GO" id="GO:0005044">
    <property type="term" value="F:scavenger receptor activity"/>
    <property type="evidence" value="ECO:0007669"/>
    <property type="project" value="InterPro"/>
</dbReference>
<sequence>MCQYRLFPARQNITWRHSPNTDNVITRQRDCRDALITRSFPVYPTTAGRTIDCLVSKIDIRTRRHLRGKHPVTRKFDTQNLTDPNVARNTHRQLSVIRTSAQQITEEWISLRQNTKHDGTCPSGCALGWTGRLCKTKDECRHGYYGPNCNFECGHCLNNEQCRKHDGTCPSGCALGWTGRLCKTKDECRHGFYGRDCTLECGHCRNNKQCRKYDGTCPSGCADGWSGKLCKTNLCPDHGQDMLYSINNFCYYVFNNGSNYNTANNACCQLEGHLLWLQSSDDYEFAVNKIDRKLMPVWIGAVRNRFHRYAWTYCGEPQILVNSRYWAEAHPQIQNTHAMFYGEKAVSTCAVDIHLPYVCQGMYSHLFFIVFK</sequence>
<reference evidence="3" key="1">
    <citation type="submission" date="2021-01" db="EMBL/GenBank/DDBJ databases">
        <authorList>
            <person name="Li R."/>
            <person name="Bekaert M."/>
        </authorList>
    </citation>
    <scope>NUCLEOTIDE SEQUENCE</scope>
    <source>
        <strain evidence="3">Farmed</strain>
    </source>
</reference>
<evidence type="ECO:0000259" key="2">
    <source>
        <dbReference type="PROSITE" id="PS50041"/>
    </source>
</evidence>
<name>A0A812CYN2_ACAPH</name>